<dbReference type="EC" id="3.6.4.13" evidence="5"/>
<dbReference type="InterPro" id="IPR001650">
    <property type="entry name" value="Helicase_C-like"/>
</dbReference>
<dbReference type="InterPro" id="IPR014001">
    <property type="entry name" value="Helicase_ATP-bd"/>
</dbReference>
<dbReference type="CDD" id="cd12500">
    <property type="entry name" value="RRM_BsYxiN_like"/>
    <property type="match status" value="1"/>
</dbReference>
<dbReference type="PROSITE" id="PS00039">
    <property type="entry name" value="DEAD_ATP_HELICASE"/>
    <property type="match status" value="1"/>
</dbReference>
<organism evidence="10 11">
    <name type="scientific">Clostridium vincentii</name>
    <dbReference type="NCBI Taxonomy" id="52704"/>
    <lineage>
        <taxon>Bacteria</taxon>
        <taxon>Bacillati</taxon>
        <taxon>Bacillota</taxon>
        <taxon>Clostridia</taxon>
        <taxon>Eubacteriales</taxon>
        <taxon>Clostridiaceae</taxon>
        <taxon>Clostridium</taxon>
    </lineage>
</organism>
<dbReference type="Pfam" id="PF00270">
    <property type="entry name" value="DEAD"/>
    <property type="match status" value="1"/>
</dbReference>
<evidence type="ECO:0000259" key="7">
    <source>
        <dbReference type="PROSITE" id="PS51192"/>
    </source>
</evidence>
<sequence length="479" mass="53747">MNNFNEFNLQEEIVKALEALEYTIPTKVQEQVIPKALLGKNLTVQAQTGTGKTASFVIPLCEKISWEENSPQALILAPTRELAIQICEDVKNIGRFKRLKATAVYGKSPFRDQARELKSKTHIVVGTPGRVLDHIDKGTFDTKDLKYLIIDEADEMLNMGFISQVEDVIENIPKKRTTMVFSATLPDEVAMLCSKYMEKPVNIKIESESLITNEIEHFVYRSRGDDKLECFKKLLIKEKPDTAVAFCKTKENVELAYQFLRALGYSVGKIHGGMLQKQRIEAMEGFKRGDFRILIATDVAARGIDVEGITHVINLDIPLEKEAYVHRIGRTGRAGKKGKAITFVTQFEDRFLKAINEYIGFEIEEREVFELKTNKAEEEVAVALLKKSGGKKVEKAKSINKDITKIYFNGGKKKKLRAVDFVGTISNIEGVSVDDIGIIEIQDAGSYVEILNGKGKIALNALKKITIKGKTLKIEIARK</sequence>
<dbReference type="InterPro" id="IPR000629">
    <property type="entry name" value="RNA-helicase_DEAD-box_CS"/>
</dbReference>
<comment type="caution">
    <text evidence="10">The sequence shown here is derived from an EMBL/GenBank/DDBJ whole genome shotgun (WGS) entry which is preliminary data.</text>
</comment>
<keyword evidence="2 5" id="KW-0378">Hydrolase</keyword>
<feature type="region of interest" description="Involved in 23S rRNA binding" evidence="5">
    <location>
        <begin position="404"/>
        <end position="479"/>
    </location>
</feature>
<dbReference type="SMART" id="SM00490">
    <property type="entry name" value="HELICc"/>
    <property type="match status" value="1"/>
</dbReference>
<dbReference type="EMBL" id="PVXQ01000023">
    <property type="protein sequence ID" value="PRR81829.1"/>
    <property type="molecule type" value="Genomic_DNA"/>
</dbReference>
<comment type="similarity">
    <text evidence="5">Belongs to the DEAD box helicase family. DbpA subfamily.</text>
</comment>
<evidence type="ECO:0000256" key="3">
    <source>
        <dbReference type="ARBA" id="ARBA00022806"/>
    </source>
</evidence>
<dbReference type="CDD" id="cd00268">
    <property type="entry name" value="DEADc"/>
    <property type="match status" value="1"/>
</dbReference>
<gene>
    <name evidence="5 10" type="primary">dbpA</name>
    <name evidence="10" type="ORF">CLVI_21750</name>
</gene>
<keyword evidence="3 5" id="KW-0347">Helicase</keyword>
<comment type="catalytic activity">
    <reaction evidence="5">
        <text>ATP + H2O = ADP + phosphate + H(+)</text>
        <dbReference type="Rhea" id="RHEA:13065"/>
        <dbReference type="ChEBI" id="CHEBI:15377"/>
        <dbReference type="ChEBI" id="CHEBI:15378"/>
        <dbReference type="ChEBI" id="CHEBI:30616"/>
        <dbReference type="ChEBI" id="CHEBI:43474"/>
        <dbReference type="ChEBI" id="CHEBI:456216"/>
        <dbReference type="EC" id="3.6.4.13"/>
    </reaction>
</comment>
<dbReference type="PROSITE" id="PS51195">
    <property type="entry name" value="Q_MOTIF"/>
    <property type="match status" value="1"/>
</dbReference>
<dbReference type="InterPro" id="IPR050079">
    <property type="entry name" value="DEAD_box_RNA_helicase"/>
</dbReference>
<evidence type="ECO:0000256" key="2">
    <source>
        <dbReference type="ARBA" id="ARBA00022801"/>
    </source>
</evidence>
<feature type="domain" description="DEAD-box RNA helicase Q" evidence="9">
    <location>
        <begin position="2"/>
        <end position="30"/>
    </location>
</feature>
<dbReference type="HAMAP" id="MF_00965">
    <property type="entry name" value="DEAD_helicase_DbpA"/>
    <property type="match status" value="1"/>
</dbReference>
<dbReference type="RefSeq" id="WP_106060135.1">
    <property type="nucleotide sequence ID" value="NZ_PVXQ01000023.1"/>
</dbReference>
<dbReference type="InterPro" id="IPR011545">
    <property type="entry name" value="DEAD/DEAH_box_helicase_dom"/>
</dbReference>
<evidence type="ECO:0000313" key="11">
    <source>
        <dbReference type="Proteomes" id="UP000239471"/>
    </source>
</evidence>
<keyword evidence="5" id="KW-0694">RNA-binding</keyword>
<evidence type="ECO:0000259" key="8">
    <source>
        <dbReference type="PROSITE" id="PS51194"/>
    </source>
</evidence>
<dbReference type="OrthoDB" id="9805696at2"/>
<accession>A0A2T0BD56</accession>
<dbReference type="GO" id="GO:0034458">
    <property type="term" value="F:3'-5' RNA helicase activity"/>
    <property type="evidence" value="ECO:0007669"/>
    <property type="project" value="UniProtKB-UniRule"/>
</dbReference>
<comment type="domain">
    <text evidence="5">Contains an N-terminal domain that binds non-specifically to RNA and a C-terminal domain that binds specifically and tightly to hairpin 92 of 23S rRNA.</text>
</comment>
<feature type="short sequence motif" description="Q motif" evidence="6">
    <location>
        <begin position="2"/>
        <end position="30"/>
    </location>
</feature>
<evidence type="ECO:0000256" key="4">
    <source>
        <dbReference type="ARBA" id="ARBA00022840"/>
    </source>
</evidence>
<dbReference type="Gene3D" id="3.40.50.300">
    <property type="entry name" value="P-loop containing nucleotide triphosphate hydrolases"/>
    <property type="match status" value="2"/>
</dbReference>
<dbReference type="GO" id="GO:0003723">
    <property type="term" value="F:RNA binding"/>
    <property type="evidence" value="ECO:0007669"/>
    <property type="project" value="UniProtKB-UniRule"/>
</dbReference>
<dbReference type="GO" id="GO:0005524">
    <property type="term" value="F:ATP binding"/>
    <property type="evidence" value="ECO:0007669"/>
    <property type="project" value="UniProtKB-UniRule"/>
</dbReference>
<keyword evidence="1 5" id="KW-0547">Nucleotide-binding</keyword>
<proteinExistence type="inferred from homology"/>
<dbReference type="InterPro" id="IPR027417">
    <property type="entry name" value="P-loop_NTPase"/>
</dbReference>
<evidence type="ECO:0000256" key="5">
    <source>
        <dbReference type="HAMAP-Rule" id="MF_00965"/>
    </source>
</evidence>
<dbReference type="PROSITE" id="PS51194">
    <property type="entry name" value="HELICASE_CTER"/>
    <property type="match status" value="1"/>
</dbReference>
<evidence type="ECO:0000256" key="6">
    <source>
        <dbReference type="PROSITE-ProRule" id="PRU00552"/>
    </source>
</evidence>
<comment type="subcellular location">
    <subcellularLocation>
        <location evidence="5">Cytoplasm</location>
    </subcellularLocation>
</comment>
<keyword evidence="11" id="KW-1185">Reference proteome</keyword>
<dbReference type="PANTHER" id="PTHR47959:SF1">
    <property type="entry name" value="ATP-DEPENDENT RNA HELICASE DBPA"/>
    <property type="match status" value="1"/>
</dbReference>
<comment type="function">
    <text evidence="5">DEAD-box RNA helicase involved in the assembly of the 50S ribosomal subunit. Has an RNA-dependent ATPase activity, which is specific for 23S rRNA, and a 3' to 5' RNA helicase activity that uses the energy of ATP hydrolysis to destabilize and unwind short rRNA duplexes.</text>
</comment>
<dbReference type="PROSITE" id="PS51192">
    <property type="entry name" value="HELICASE_ATP_BIND_1"/>
    <property type="match status" value="1"/>
</dbReference>
<dbReference type="GO" id="GO:0000027">
    <property type="term" value="P:ribosomal large subunit assembly"/>
    <property type="evidence" value="ECO:0007669"/>
    <property type="project" value="UniProtKB-UniRule"/>
</dbReference>
<dbReference type="SUPFAM" id="SSF52540">
    <property type="entry name" value="P-loop containing nucleoside triphosphate hydrolases"/>
    <property type="match status" value="1"/>
</dbReference>
<evidence type="ECO:0000259" key="9">
    <source>
        <dbReference type="PROSITE" id="PS51195"/>
    </source>
</evidence>
<dbReference type="CDD" id="cd18787">
    <property type="entry name" value="SF2_C_DEAD"/>
    <property type="match status" value="1"/>
</dbReference>
<evidence type="ECO:0000256" key="1">
    <source>
        <dbReference type="ARBA" id="ARBA00022741"/>
    </source>
</evidence>
<name>A0A2T0BD56_9CLOT</name>
<keyword evidence="5" id="KW-0690">Ribosome biogenesis</keyword>
<dbReference type="Gene3D" id="3.30.70.330">
    <property type="match status" value="1"/>
</dbReference>
<feature type="domain" description="Helicase ATP-binding" evidence="7">
    <location>
        <begin position="33"/>
        <end position="203"/>
    </location>
</feature>
<dbReference type="Proteomes" id="UP000239471">
    <property type="component" value="Unassembled WGS sequence"/>
</dbReference>
<protein>
    <recommendedName>
        <fullName evidence="5">ATP-dependent RNA helicase DbpA</fullName>
        <ecNumber evidence="5">3.6.4.13</ecNumber>
    </recommendedName>
</protein>
<dbReference type="InterPro" id="IPR044742">
    <property type="entry name" value="DEAD/DEAH_RhlB"/>
</dbReference>
<dbReference type="PANTHER" id="PTHR47959">
    <property type="entry name" value="ATP-DEPENDENT RNA HELICASE RHLE-RELATED"/>
    <property type="match status" value="1"/>
</dbReference>
<dbReference type="AlphaFoldDB" id="A0A2T0BD56"/>
<dbReference type="GO" id="GO:0005829">
    <property type="term" value="C:cytosol"/>
    <property type="evidence" value="ECO:0007669"/>
    <property type="project" value="TreeGrafter"/>
</dbReference>
<dbReference type="Pfam" id="PF03880">
    <property type="entry name" value="DbpA"/>
    <property type="match status" value="1"/>
</dbReference>
<dbReference type="InterPro" id="IPR012677">
    <property type="entry name" value="Nucleotide-bd_a/b_plait_sf"/>
</dbReference>
<keyword evidence="5" id="KW-0963">Cytoplasm</keyword>
<evidence type="ECO:0000313" key="10">
    <source>
        <dbReference type="EMBL" id="PRR81829.1"/>
    </source>
</evidence>
<dbReference type="InterPro" id="IPR014014">
    <property type="entry name" value="RNA_helicase_DEAD_Q_motif"/>
</dbReference>
<dbReference type="Pfam" id="PF00271">
    <property type="entry name" value="Helicase_C"/>
    <property type="match status" value="1"/>
</dbReference>
<reference evidence="10 11" key="1">
    <citation type="submission" date="2018-03" db="EMBL/GenBank/DDBJ databases">
        <title>Genome sequence of Clostridium vincentii DSM 10228.</title>
        <authorList>
            <person name="Poehlein A."/>
            <person name="Daniel R."/>
        </authorList>
    </citation>
    <scope>NUCLEOTIDE SEQUENCE [LARGE SCALE GENOMIC DNA]</scope>
    <source>
        <strain evidence="10 11">DSM 10228</strain>
    </source>
</reference>
<keyword evidence="4 5" id="KW-0067">ATP-binding</keyword>
<dbReference type="GO" id="GO:0016887">
    <property type="term" value="F:ATP hydrolysis activity"/>
    <property type="evidence" value="ECO:0007669"/>
    <property type="project" value="RHEA"/>
</dbReference>
<dbReference type="InterPro" id="IPR005580">
    <property type="entry name" value="DbpA/CsdA_RNA-bd_dom"/>
</dbReference>
<dbReference type="InterPro" id="IPR028619">
    <property type="entry name" value="DEAD_helicase_DbpA"/>
</dbReference>
<feature type="domain" description="Helicase C-terminal" evidence="8">
    <location>
        <begin position="230"/>
        <end position="379"/>
    </location>
</feature>
<dbReference type="SMART" id="SM00487">
    <property type="entry name" value="DEXDc"/>
    <property type="match status" value="1"/>
</dbReference>